<dbReference type="eggNOG" id="KOG4788">
    <property type="taxonomic scope" value="Eukaryota"/>
</dbReference>
<feature type="transmembrane region" description="Helical" evidence="6">
    <location>
        <begin position="163"/>
        <end position="183"/>
    </location>
</feature>
<organism evidence="8 9">
    <name type="scientific">Caenorhabditis briggsae</name>
    <dbReference type="NCBI Taxonomy" id="6238"/>
    <lineage>
        <taxon>Eukaryota</taxon>
        <taxon>Metazoa</taxon>
        <taxon>Ecdysozoa</taxon>
        <taxon>Nematoda</taxon>
        <taxon>Chromadorea</taxon>
        <taxon>Rhabditida</taxon>
        <taxon>Rhabditina</taxon>
        <taxon>Rhabditomorpha</taxon>
        <taxon>Rhabditoidea</taxon>
        <taxon>Rhabditidae</taxon>
        <taxon>Peloderinae</taxon>
        <taxon>Caenorhabditis</taxon>
    </lineage>
</organism>
<keyword evidence="4 5" id="KW-0472">Membrane</keyword>
<evidence type="ECO:0000256" key="4">
    <source>
        <dbReference type="ARBA" id="ARBA00023136"/>
    </source>
</evidence>
<dbReference type="PANTHER" id="PTHR22776:SF52">
    <property type="entry name" value="MARVEL DOMAIN-CONTAINING PROTEIN"/>
    <property type="match status" value="1"/>
</dbReference>
<keyword evidence="9" id="KW-1185">Reference proteome</keyword>
<comment type="subcellular location">
    <subcellularLocation>
        <location evidence="1">Membrane</location>
        <topology evidence="1">Multi-pass membrane protein</topology>
    </subcellularLocation>
</comment>
<dbReference type="InterPro" id="IPR008253">
    <property type="entry name" value="Marvel"/>
</dbReference>
<dbReference type="InParanoid" id="A8XVC1"/>
<feature type="transmembrane region" description="Helical" evidence="6">
    <location>
        <begin position="217"/>
        <end position="241"/>
    </location>
</feature>
<keyword evidence="2 5" id="KW-0812">Transmembrane</keyword>
<evidence type="ECO:0000256" key="3">
    <source>
        <dbReference type="ARBA" id="ARBA00022989"/>
    </source>
</evidence>
<dbReference type="AlphaFoldDB" id="A8XVC1"/>
<feature type="domain" description="MARVEL" evidence="7">
    <location>
        <begin position="217"/>
        <end position="351"/>
    </location>
</feature>
<dbReference type="PROSITE" id="PS51225">
    <property type="entry name" value="MARVEL"/>
    <property type="match status" value="1"/>
</dbReference>
<evidence type="ECO:0000256" key="2">
    <source>
        <dbReference type="ARBA" id="ARBA00022692"/>
    </source>
</evidence>
<feature type="transmembrane region" description="Helical" evidence="6">
    <location>
        <begin position="289"/>
        <end position="311"/>
    </location>
</feature>
<reference evidence="8 9" key="1">
    <citation type="journal article" date="2003" name="PLoS Biol.">
        <title>The genome sequence of Caenorhabditis briggsae: a platform for comparative genomics.</title>
        <authorList>
            <person name="Stein L.D."/>
            <person name="Bao Z."/>
            <person name="Blasiar D."/>
            <person name="Blumenthal T."/>
            <person name="Brent M.R."/>
            <person name="Chen N."/>
            <person name="Chinwalla A."/>
            <person name="Clarke L."/>
            <person name="Clee C."/>
            <person name="Coghlan A."/>
            <person name="Coulson A."/>
            <person name="D'Eustachio P."/>
            <person name="Fitch D.H."/>
            <person name="Fulton L.A."/>
            <person name="Fulton R.E."/>
            <person name="Griffiths-Jones S."/>
            <person name="Harris T.W."/>
            <person name="Hillier L.W."/>
            <person name="Kamath R."/>
            <person name="Kuwabara P.E."/>
            <person name="Mardis E.R."/>
            <person name="Marra M.A."/>
            <person name="Miner T.L."/>
            <person name="Minx P."/>
            <person name="Mullikin J.C."/>
            <person name="Plumb R.W."/>
            <person name="Rogers J."/>
            <person name="Schein J.E."/>
            <person name="Sohrmann M."/>
            <person name="Spieth J."/>
            <person name="Stajich J.E."/>
            <person name="Wei C."/>
            <person name="Willey D."/>
            <person name="Wilson R.K."/>
            <person name="Durbin R."/>
            <person name="Waterston R.H."/>
        </authorList>
    </citation>
    <scope>NUCLEOTIDE SEQUENCE [LARGE SCALE GENOMIC DNA]</scope>
    <source>
        <strain evidence="8 9">AF16</strain>
    </source>
</reference>
<proteinExistence type="predicted"/>
<accession>A8XVC1</accession>
<dbReference type="GeneID" id="8579575"/>
<name>A8XVC1_CAEBR</name>
<dbReference type="PANTHER" id="PTHR22776">
    <property type="entry name" value="MARVEL-CONTAINING POTENTIAL LIPID RAFT-ASSOCIATED PROTEIN"/>
    <property type="match status" value="1"/>
</dbReference>
<keyword evidence="3 6" id="KW-1133">Transmembrane helix</keyword>
<reference evidence="8 9" key="2">
    <citation type="journal article" date="2011" name="PLoS Genet.">
        <title>Caenorhabditis briggsae recombinant inbred line genotypes reveal inter-strain incompatibility and the evolution of recombination.</title>
        <authorList>
            <person name="Ross J.A."/>
            <person name="Koboldt D.C."/>
            <person name="Staisch J.E."/>
            <person name="Chamberlin H.M."/>
            <person name="Gupta B.P."/>
            <person name="Miller R.D."/>
            <person name="Baird S.E."/>
            <person name="Haag E.S."/>
        </authorList>
    </citation>
    <scope>NUCLEOTIDE SEQUENCE [LARGE SCALE GENOMIC DNA]</scope>
    <source>
        <strain evidence="8 9">AF16</strain>
    </source>
</reference>
<evidence type="ECO:0000256" key="5">
    <source>
        <dbReference type="PROSITE-ProRule" id="PRU00581"/>
    </source>
</evidence>
<evidence type="ECO:0000256" key="1">
    <source>
        <dbReference type="ARBA" id="ARBA00004141"/>
    </source>
</evidence>
<feature type="transmembrane region" description="Helical" evidence="6">
    <location>
        <begin position="323"/>
        <end position="341"/>
    </location>
</feature>
<evidence type="ECO:0000256" key="6">
    <source>
        <dbReference type="SAM" id="Phobius"/>
    </source>
</evidence>
<evidence type="ECO:0000313" key="8">
    <source>
        <dbReference type="EMBL" id="CAP36588.2"/>
    </source>
</evidence>
<dbReference type="KEGG" id="cbr:CBG_19314"/>
<dbReference type="GO" id="GO:0016020">
    <property type="term" value="C:membrane"/>
    <property type="evidence" value="ECO:0000318"/>
    <property type="project" value="GO_Central"/>
</dbReference>
<protein>
    <submittedName>
        <fullName evidence="8">Protein CBG19314</fullName>
    </submittedName>
</protein>
<dbReference type="InterPro" id="IPR050578">
    <property type="entry name" value="MARVEL-CKLF_proteins"/>
</dbReference>
<gene>
    <name evidence="8 10" type="ORF">CBG19314</name>
    <name evidence="8" type="ORF">CBG_19314</name>
</gene>
<evidence type="ECO:0000313" key="9">
    <source>
        <dbReference type="Proteomes" id="UP000008549"/>
    </source>
</evidence>
<evidence type="ECO:0000259" key="7">
    <source>
        <dbReference type="PROSITE" id="PS51225"/>
    </source>
</evidence>
<evidence type="ECO:0000313" key="10">
    <source>
        <dbReference type="WormBase" id="CBG19314"/>
    </source>
</evidence>
<dbReference type="EMBL" id="HE601047">
    <property type="protein sequence ID" value="CAP36588.2"/>
    <property type="molecule type" value="Genomic_DNA"/>
</dbReference>
<sequence length="367" mass="41898">MSETEIITIRKPDGTTETKTVWTSLFDLIRLLLYSFSRIFLQSKKWTAECIFIHRDALCHFINKMYYNLRVPDFISQIRSTQPHLILSPFCCFITQFSTLLPVIYLPVLLLLLLLFPSISSSEYIFLASTSSRNCFQQLFFSDFTSRKTNKKMYFLNRQNLEFFLYHNFFWVCWSCYFFCTKFSSSPFSEKKKLQFHMANKVKIIPTNRQGQLNTGFLATLPGVLKIAEIVLSSIAFILAICADRRTTTAAFTEHISFGCVFVVTGLLLGYVIFPHLTLKDEAAREGLIVVELLFYGINTVLNFISIWLMVHLSASWGTDGRGAAIMTAVICVALTVLFAIETVLKLKAWRGENEPQSVVEAGNAQA</sequence>
<dbReference type="RefSeq" id="XP_045096746.1">
    <property type="nucleotide sequence ID" value="XM_045238006.1"/>
</dbReference>
<dbReference type="Proteomes" id="UP000008549">
    <property type="component" value="Unassembled WGS sequence"/>
</dbReference>
<feature type="transmembrane region" description="Helical" evidence="6">
    <location>
        <begin position="256"/>
        <end position="277"/>
    </location>
</feature>
<feature type="transmembrane region" description="Helical" evidence="6">
    <location>
        <begin position="85"/>
        <end position="116"/>
    </location>
</feature>
<dbReference type="WormBase" id="CBG19314">
    <property type="protein sequence ID" value="CBP44443"/>
    <property type="gene ID" value="WBGene00038559"/>
</dbReference>
<dbReference type="CTD" id="8579575"/>
<dbReference type="HOGENOM" id="CLU_754848_0_0_1"/>